<comment type="caution">
    <text evidence="2">The sequence shown here is derived from an EMBL/GenBank/DDBJ whole genome shotgun (WGS) entry which is preliminary data.</text>
</comment>
<accession>A0A6A3AHU3</accession>
<proteinExistence type="predicted"/>
<gene>
    <name evidence="2" type="ORF">F3Y22_tig00110458pilonHSYRG00048</name>
</gene>
<keyword evidence="3" id="KW-1185">Reference proteome</keyword>
<dbReference type="Proteomes" id="UP000436088">
    <property type="component" value="Unassembled WGS sequence"/>
</dbReference>
<evidence type="ECO:0000313" key="2">
    <source>
        <dbReference type="EMBL" id="KAE8704144.1"/>
    </source>
</evidence>
<organism evidence="2 3">
    <name type="scientific">Hibiscus syriacus</name>
    <name type="common">Rose of Sharon</name>
    <dbReference type="NCBI Taxonomy" id="106335"/>
    <lineage>
        <taxon>Eukaryota</taxon>
        <taxon>Viridiplantae</taxon>
        <taxon>Streptophyta</taxon>
        <taxon>Embryophyta</taxon>
        <taxon>Tracheophyta</taxon>
        <taxon>Spermatophyta</taxon>
        <taxon>Magnoliopsida</taxon>
        <taxon>eudicotyledons</taxon>
        <taxon>Gunneridae</taxon>
        <taxon>Pentapetalae</taxon>
        <taxon>rosids</taxon>
        <taxon>malvids</taxon>
        <taxon>Malvales</taxon>
        <taxon>Malvaceae</taxon>
        <taxon>Malvoideae</taxon>
        <taxon>Hibiscus</taxon>
    </lineage>
</organism>
<protein>
    <submittedName>
        <fullName evidence="2">Uncharacterized protein</fullName>
    </submittedName>
</protein>
<name>A0A6A3AHU3_HIBSY</name>
<feature type="transmembrane region" description="Helical" evidence="1">
    <location>
        <begin position="16"/>
        <end position="35"/>
    </location>
</feature>
<keyword evidence="1" id="KW-0472">Membrane</keyword>
<reference evidence="2" key="1">
    <citation type="submission" date="2019-09" db="EMBL/GenBank/DDBJ databases">
        <title>Draft genome information of white flower Hibiscus syriacus.</title>
        <authorList>
            <person name="Kim Y.-M."/>
        </authorList>
    </citation>
    <scope>NUCLEOTIDE SEQUENCE [LARGE SCALE GENOMIC DNA]</scope>
    <source>
        <strain evidence="2">YM2019G1</strain>
    </source>
</reference>
<dbReference type="AlphaFoldDB" id="A0A6A3AHU3"/>
<evidence type="ECO:0000313" key="3">
    <source>
        <dbReference type="Proteomes" id="UP000436088"/>
    </source>
</evidence>
<keyword evidence="1" id="KW-1133">Transmembrane helix</keyword>
<sequence>MVIRPSGETEVQDSPTPMIVCYAIMVCVYQLITVLQSCNNNRSSGSRICSTLEGKTDCVHLIRLNSPTKLSWVGLFPVNNCSNTTPKL</sequence>
<dbReference type="EMBL" id="VEPZ02000994">
    <property type="protein sequence ID" value="KAE8704144.1"/>
    <property type="molecule type" value="Genomic_DNA"/>
</dbReference>
<keyword evidence="1" id="KW-0812">Transmembrane</keyword>
<evidence type="ECO:0000256" key="1">
    <source>
        <dbReference type="SAM" id="Phobius"/>
    </source>
</evidence>